<accession>F8JS21</accession>
<dbReference type="RefSeq" id="WP_014141328.1">
    <property type="nucleotide sequence ID" value="NC_016111.1"/>
</dbReference>
<dbReference type="PATRIC" id="fig|1003195.11.peg.2173"/>
<evidence type="ECO:0000256" key="3">
    <source>
        <dbReference type="SAM" id="Phobius"/>
    </source>
</evidence>
<evidence type="ECO:0000256" key="2">
    <source>
        <dbReference type="SAM" id="MobiDB-lite"/>
    </source>
</evidence>
<evidence type="ECO:0000313" key="5">
    <source>
        <dbReference type="EMBL" id="AEW92930.1"/>
    </source>
</evidence>
<feature type="region of interest" description="Disordered" evidence="2">
    <location>
        <begin position="543"/>
        <end position="568"/>
    </location>
</feature>
<dbReference type="eggNOG" id="COG5412">
    <property type="taxonomic scope" value="Bacteria"/>
</dbReference>
<keyword evidence="3" id="KW-1133">Transmembrane helix</keyword>
<dbReference type="InterPro" id="IPR010090">
    <property type="entry name" value="Phage_tape_meas"/>
</dbReference>
<evidence type="ECO:0000313" key="6">
    <source>
        <dbReference type="Proteomes" id="UP000007842"/>
    </source>
</evidence>
<dbReference type="HOGENOM" id="CLU_276689_0_0_11"/>
<keyword evidence="1" id="KW-1188">Viral release from host cell</keyword>
<dbReference type="Proteomes" id="UP000007842">
    <property type="component" value="Chromosome"/>
</dbReference>
<keyword evidence="6" id="KW-1185">Reference proteome</keyword>
<reference evidence="6" key="1">
    <citation type="submission" date="2011-12" db="EMBL/GenBank/DDBJ databases">
        <title>Complete genome sequence of Streptomyces cattleya strain DSM 46488.</title>
        <authorList>
            <person name="Ou H.-Y."/>
            <person name="Li P."/>
            <person name="Zhao C."/>
            <person name="O'Hagan D."/>
            <person name="Deng Z."/>
        </authorList>
    </citation>
    <scope>NUCLEOTIDE SEQUENCE [LARGE SCALE GENOMIC DNA]</scope>
    <source>
        <strain evidence="6">ATCC 35852 / DSM 46488 / JCM 4925 / NBRC 14057 / NRRL 8057</strain>
    </source>
</reference>
<dbReference type="EMBL" id="CP003219">
    <property type="protein sequence ID" value="AEW92930.1"/>
    <property type="molecule type" value="Genomic_DNA"/>
</dbReference>
<keyword evidence="3" id="KW-0472">Membrane</keyword>
<dbReference type="Gene3D" id="1.20.120.20">
    <property type="entry name" value="Apolipoprotein"/>
    <property type="match status" value="1"/>
</dbReference>
<dbReference type="KEGG" id="sct:SCAT_0552"/>
<evidence type="ECO:0000256" key="1">
    <source>
        <dbReference type="ARBA" id="ARBA00022612"/>
    </source>
</evidence>
<proteinExistence type="predicted"/>
<protein>
    <submittedName>
        <fullName evidence="5">Phage tail tape measure protein, family protein, core region</fullName>
    </submittedName>
</protein>
<sequence>MPQLPPIGIEFTANAAEALKTLQQLAKTLTTVGEAALLATEGLDTATASLQAAAEPLSAVADASQAAKTGMQGFARATRTVGQAADTAAVATDEAMTTITAAAERMAETVTTSAEATATAMASLDEDATAVGAAFVAGSDEAAAALARLTEAAKVAAASMEKVAATSKTTAGESAASADVLGAKWLGLAPVFEKVAKWGSIGLAGVGIESVRMASKFQTATTQLVTSAGELEQNLDLVRSGLLKMSGQVGVSATDLAKAMYYIEAAGYHAADGLTVVKAAAQGAAAEGADTTTVAKALTDVLVDYHLKASAAADVTSKMITAVAHGKTNLQEFSGAFASIVPAASAAGISFQDVLSALAQMTNHGFTATRASQNLAQALRSLLNPTRPMLDAFKQFGVDADVLKEKLHGPNGLTDAMEYLSQAAAKGGKEGTTEFAAALKRLMGTAPGANAALATVGENYKATAETISAVGKSTTEAGNKVLGFALVQQSLGQQVKQLRAGFDALMIRLGTALIPQVSRFITLLESRGKPVVEGFSKAISGITSGFSGQAPRQQGKRGGQEGQQAPQVSGWERVGQQLRAVANDFTAFGRQAAQAMRNVASAAAPVLAVVGGALLGALRVLGGILANVVGPALKGFSEFLAKNQGLVKTFGEVILGGLAAKLTVIGGIKAATGITSLATNIVRFPVKQIDAVAGAFKGLKEAGTGLMEAGRAIKALATSEQLAAVASRVMAGAQAVLNAVMDANPIVLVVVAIAALVAGLIYAYNHFSWFRNIVDTVFHAVGQAALAVWHTMVTAWNGVIGAVEAVWHAIETAWNAVARVTSTVWNAIVGFFKKWWPLLLVIFAPPIAALLAIWNHFHTEIMAVVHAVWNAVSSFLKVLWDGIKAVASVVWAAIKAVIVEPIQATWHVLQQVWNSVSHWLGGQWQGIKSVASTVWNGIKSAIINPLESAWHTITGTVGRIADTIGHGLQSAWNAVSNIGSKFLSIGANIIDGIVQGVENAAGSLFRSLKNLAGDALKAAKDFLGISSPSRAFAQDVGQWIPAGVGMGVTQNTQAAIHAVRRMAVATLQAGNAAAFGGPAAMATSAGYAGPALGASFGQVNLMPEYPNQPIVHIHVRGSVLAERDLRDTVQTELLRLGARNSQTWPAYRR</sequence>
<dbReference type="Pfam" id="PF10145">
    <property type="entry name" value="PhageMin_Tail"/>
    <property type="match status" value="1"/>
</dbReference>
<feature type="domain" description="Phage tail tape measure protein" evidence="4">
    <location>
        <begin position="243"/>
        <end position="444"/>
    </location>
</feature>
<dbReference type="NCBIfam" id="TIGR01760">
    <property type="entry name" value="tape_meas_TP901"/>
    <property type="match status" value="1"/>
</dbReference>
<dbReference type="STRING" id="1003195.SCATT_05590"/>
<accession>G8WRB3</accession>
<dbReference type="PANTHER" id="PTHR37813:SF1">
    <property type="entry name" value="FELS-2 PROPHAGE PROTEIN"/>
    <property type="match status" value="1"/>
</dbReference>
<feature type="transmembrane region" description="Helical" evidence="3">
    <location>
        <begin position="746"/>
        <end position="764"/>
    </location>
</feature>
<feature type="transmembrane region" description="Helical" evidence="3">
    <location>
        <begin position="835"/>
        <end position="854"/>
    </location>
</feature>
<keyword evidence="3" id="KW-0812">Transmembrane</keyword>
<dbReference type="PANTHER" id="PTHR37813">
    <property type="entry name" value="FELS-2 PROPHAGE PROTEIN"/>
    <property type="match status" value="1"/>
</dbReference>
<name>F8JS21_STREN</name>
<evidence type="ECO:0000259" key="4">
    <source>
        <dbReference type="Pfam" id="PF10145"/>
    </source>
</evidence>
<dbReference type="eggNOG" id="COG5283">
    <property type="taxonomic scope" value="Bacteria"/>
</dbReference>
<gene>
    <name evidence="5" type="ordered locus">SCATT_05590</name>
</gene>
<dbReference type="KEGG" id="scy:SCATT_05590"/>
<dbReference type="OrthoDB" id="3404808at2"/>
<dbReference type="AlphaFoldDB" id="F8JS21"/>
<organism evidence="5 6">
    <name type="scientific">Streptantibioticus cattleyicolor (strain ATCC 35852 / DSM 46488 / JCM 4925 / NBRC 14057 / NRRL 8057)</name>
    <name type="common">Streptomyces cattleya</name>
    <dbReference type="NCBI Taxonomy" id="1003195"/>
    <lineage>
        <taxon>Bacteria</taxon>
        <taxon>Bacillati</taxon>
        <taxon>Actinomycetota</taxon>
        <taxon>Actinomycetes</taxon>
        <taxon>Kitasatosporales</taxon>
        <taxon>Streptomycetaceae</taxon>
        <taxon>Streptantibioticus</taxon>
    </lineage>
</organism>